<dbReference type="SUPFAM" id="SSF49329">
    <property type="entry name" value="Cu,Zn superoxide dismutase-like"/>
    <property type="match status" value="1"/>
</dbReference>
<dbReference type="AlphaFoldDB" id="A0A4Q9GGQ5"/>
<keyword evidence="2" id="KW-0479">Metal-binding</keyword>
<gene>
    <name evidence="6" type="ORF">EYR15_09805</name>
</gene>
<dbReference type="OrthoDB" id="5431326at2"/>
<feature type="signal peptide" evidence="4">
    <location>
        <begin position="1"/>
        <end position="20"/>
    </location>
</feature>
<dbReference type="InterPro" id="IPR001424">
    <property type="entry name" value="SOD_Cu_Zn_dom"/>
</dbReference>
<feature type="region of interest" description="Disordered" evidence="3">
    <location>
        <begin position="77"/>
        <end position="99"/>
    </location>
</feature>
<dbReference type="RefSeq" id="WP_131003367.1">
    <property type="nucleotide sequence ID" value="NZ_JBHSZR010000007.1"/>
</dbReference>
<feature type="domain" description="Superoxide dismutase copper/zinc binding" evidence="5">
    <location>
        <begin position="35"/>
        <end position="164"/>
    </location>
</feature>
<dbReference type="Gene3D" id="2.60.40.200">
    <property type="entry name" value="Superoxide dismutase, copper/zinc binding domain"/>
    <property type="match status" value="1"/>
</dbReference>
<dbReference type="GO" id="GO:0004784">
    <property type="term" value="F:superoxide dismutase activity"/>
    <property type="evidence" value="ECO:0007669"/>
    <property type="project" value="UniProtKB-EC"/>
</dbReference>
<protein>
    <recommendedName>
        <fullName evidence="2">Superoxide dismutase [Cu-Zn]</fullName>
        <ecNumber evidence="2">1.15.1.1</ecNumber>
    </recommendedName>
</protein>
<dbReference type="InterPro" id="IPR024134">
    <property type="entry name" value="SOD_Cu/Zn_/chaperone"/>
</dbReference>
<evidence type="ECO:0000259" key="5">
    <source>
        <dbReference type="Pfam" id="PF00080"/>
    </source>
</evidence>
<evidence type="ECO:0000256" key="4">
    <source>
        <dbReference type="SAM" id="SignalP"/>
    </source>
</evidence>
<dbReference type="InterPro" id="IPR018152">
    <property type="entry name" value="SOD_Cu/Zn_BS"/>
</dbReference>
<feature type="chain" id="PRO_5020424883" description="Superoxide dismutase [Cu-Zn]" evidence="4">
    <location>
        <begin position="21"/>
        <end position="165"/>
    </location>
</feature>
<dbReference type="GO" id="GO:0005507">
    <property type="term" value="F:copper ion binding"/>
    <property type="evidence" value="ECO:0007669"/>
    <property type="project" value="InterPro"/>
</dbReference>
<feature type="compositionally biased region" description="Basic and acidic residues" evidence="3">
    <location>
        <begin position="77"/>
        <end position="92"/>
    </location>
</feature>
<dbReference type="EMBL" id="SIUB01000004">
    <property type="protein sequence ID" value="TBN53309.1"/>
    <property type="molecule type" value="Genomic_DNA"/>
</dbReference>
<evidence type="ECO:0000256" key="3">
    <source>
        <dbReference type="SAM" id="MobiDB-lite"/>
    </source>
</evidence>
<comment type="similarity">
    <text evidence="1 2">Belongs to the Cu-Zn superoxide dismutase family.</text>
</comment>
<name>A0A4Q9GGQ5_9HYPH</name>
<reference evidence="6 7" key="1">
    <citation type="submission" date="2019-02" db="EMBL/GenBank/DDBJ databases">
        <title>Hansschlegelia quercus sp. nov., a novel methylotrophic bacterium from buds of oak (Quercus robur L.).</title>
        <authorList>
            <person name="Agafonova N.V."/>
            <person name="Kaparullina E.N."/>
            <person name="Grouzdev D.S."/>
            <person name="Doronina N.V."/>
        </authorList>
    </citation>
    <scope>NUCLEOTIDE SEQUENCE [LARGE SCALE GENOMIC DNA]</scope>
    <source>
        <strain evidence="6 7">Dub</strain>
    </source>
</reference>
<dbReference type="InterPro" id="IPR036423">
    <property type="entry name" value="SOD-like_Cu/Zn_dom_sf"/>
</dbReference>
<dbReference type="Proteomes" id="UP000291613">
    <property type="component" value="Unassembled WGS sequence"/>
</dbReference>
<evidence type="ECO:0000313" key="7">
    <source>
        <dbReference type="Proteomes" id="UP000291613"/>
    </source>
</evidence>
<dbReference type="EC" id="1.15.1.1" evidence="2"/>
<comment type="catalytic activity">
    <reaction evidence="2">
        <text>2 superoxide + 2 H(+) = H2O2 + O2</text>
        <dbReference type="Rhea" id="RHEA:20696"/>
        <dbReference type="ChEBI" id="CHEBI:15378"/>
        <dbReference type="ChEBI" id="CHEBI:15379"/>
        <dbReference type="ChEBI" id="CHEBI:16240"/>
        <dbReference type="ChEBI" id="CHEBI:18421"/>
        <dbReference type="EC" id="1.15.1.1"/>
    </reaction>
</comment>
<comment type="caution">
    <text evidence="6">The sequence shown here is derived from an EMBL/GenBank/DDBJ whole genome shotgun (WGS) entry which is preliminary data.</text>
</comment>
<keyword evidence="2" id="KW-0862">Zinc</keyword>
<evidence type="ECO:0000256" key="1">
    <source>
        <dbReference type="ARBA" id="ARBA00010457"/>
    </source>
</evidence>
<comment type="cofactor">
    <cofactor evidence="2">
        <name>Zn(2+)</name>
        <dbReference type="ChEBI" id="CHEBI:29105"/>
    </cofactor>
    <text evidence="2">Binds 1 zinc ion per subunit.</text>
</comment>
<evidence type="ECO:0000256" key="2">
    <source>
        <dbReference type="RuleBase" id="RU000393"/>
    </source>
</evidence>
<keyword evidence="7" id="KW-1185">Reference proteome</keyword>
<dbReference type="PANTHER" id="PTHR10003">
    <property type="entry name" value="SUPEROXIDE DISMUTASE CU-ZN -RELATED"/>
    <property type="match status" value="1"/>
</dbReference>
<keyword evidence="2" id="KW-0186">Copper</keyword>
<dbReference type="Pfam" id="PF00080">
    <property type="entry name" value="Sod_Cu"/>
    <property type="match status" value="1"/>
</dbReference>
<sequence length="165" mass="16710">MKRMFAAAALAAALPLSAHAADTIDMLGKDGKSIGQVTLTAAPKGVLIDIDIKPGGLPAGKHGLHFHETADCSDVGEYKKSGSHAGHGEGKHGLLNPGGPEPGDLPNLIVLADGSAQAALYSNLIKLDELKDANGSALLIHADKDDHMSQPIGGAGARIACGSIK</sequence>
<keyword evidence="4" id="KW-0732">Signal</keyword>
<organism evidence="6 7">
    <name type="scientific">Hansschlegelia quercus</name>
    <dbReference type="NCBI Taxonomy" id="2528245"/>
    <lineage>
        <taxon>Bacteria</taxon>
        <taxon>Pseudomonadati</taxon>
        <taxon>Pseudomonadota</taxon>
        <taxon>Alphaproteobacteria</taxon>
        <taxon>Hyphomicrobiales</taxon>
        <taxon>Methylopilaceae</taxon>
        <taxon>Hansschlegelia</taxon>
    </lineage>
</organism>
<accession>A0A4Q9GGQ5</accession>
<dbReference type="PROSITE" id="PS00332">
    <property type="entry name" value="SOD_CU_ZN_2"/>
    <property type="match status" value="1"/>
</dbReference>
<proteinExistence type="inferred from homology"/>
<evidence type="ECO:0000313" key="6">
    <source>
        <dbReference type="EMBL" id="TBN53309.1"/>
    </source>
</evidence>
<comment type="cofactor">
    <cofactor evidence="2">
        <name>Cu cation</name>
        <dbReference type="ChEBI" id="CHEBI:23378"/>
    </cofactor>
    <text evidence="2">Binds 1 copper ion per subunit.</text>
</comment>
<comment type="function">
    <text evidence="2">Destroys radicals which are normally produced within the cells and which are toxic to biological systems.</text>
</comment>
<keyword evidence="2" id="KW-0560">Oxidoreductase</keyword>